<feature type="region of interest" description="Disordered" evidence="2">
    <location>
        <begin position="114"/>
        <end position="133"/>
    </location>
</feature>
<organism evidence="3 4">
    <name type="scientific">Clostridium neuense</name>
    <dbReference type="NCBI Taxonomy" id="1728934"/>
    <lineage>
        <taxon>Bacteria</taxon>
        <taxon>Bacillati</taxon>
        <taxon>Bacillota</taxon>
        <taxon>Clostridia</taxon>
        <taxon>Eubacteriales</taxon>
        <taxon>Clostridiaceae</taxon>
        <taxon>Clostridium</taxon>
    </lineage>
</organism>
<dbReference type="Pfam" id="PF05949">
    <property type="entry name" value="DUF881"/>
    <property type="match status" value="1"/>
</dbReference>
<dbReference type="PANTHER" id="PTHR37313:SF2">
    <property type="entry name" value="UPF0749 PROTEIN YLXX"/>
    <property type="match status" value="1"/>
</dbReference>
<evidence type="ECO:0000256" key="2">
    <source>
        <dbReference type="SAM" id="MobiDB-lite"/>
    </source>
</evidence>
<sequence>MKKLGSQIAVAAVCCILGFMIAHQLKIVSIQENNENTSRSSTEISQEVDKLSKEKGELQKKVDDLQKQVKGYQSAAADSSTTNKQILDELNKDKMVLGVVDVSGPGVEITITPQNISRSGSADSDSTSDTTRPIKGEDIVDLINELNFSQAEAISVNDNRITAVTGIKSSSGGTDIFIGDDRISPYEKITIKAIGNSKMLYSALSYPGVLSMIPENYKVEYNKVDNIKIKKSSKIIKFDFAKPSNK</sequence>
<evidence type="ECO:0000313" key="4">
    <source>
        <dbReference type="Proteomes" id="UP001623592"/>
    </source>
</evidence>
<evidence type="ECO:0000256" key="1">
    <source>
        <dbReference type="ARBA" id="ARBA00009108"/>
    </source>
</evidence>
<dbReference type="RefSeq" id="WP_406788249.1">
    <property type="nucleotide sequence ID" value="NZ_JBJIAA010000011.1"/>
</dbReference>
<dbReference type="PANTHER" id="PTHR37313">
    <property type="entry name" value="UPF0749 PROTEIN RV1825"/>
    <property type="match status" value="1"/>
</dbReference>
<name>A0ABW8TH13_9CLOT</name>
<feature type="compositionally biased region" description="Polar residues" evidence="2">
    <location>
        <begin position="33"/>
        <end position="45"/>
    </location>
</feature>
<dbReference type="Gene3D" id="3.30.70.1880">
    <property type="entry name" value="Protein of unknown function DUF881"/>
    <property type="match status" value="1"/>
</dbReference>
<dbReference type="EMBL" id="JBJIAA010000011">
    <property type="protein sequence ID" value="MFL0251597.1"/>
    <property type="molecule type" value="Genomic_DNA"/>
</dbReference>
<reference evidence="3 4" key="1">
    <citation type="submission" date="2024-11" db="EMBL/GenBank/DDBJ databases">
        <authorList>
            <person name="Heng Y.C."/>
            <person name="Lim A.C.H."/>
            <person name="Lee J.K.Y."/>
            <person name="Kittelmann S."/>
        </authorList>
    </citation>
    <scope>NUCLEOTIDE SEQUENCE [LARGE SCALE GENOMIC DNA]</scope>
    <source>
        <strain evidence="3 4">WILCCON 0114</strain>
    </source>
</reference>
<proteinExistence type="inferred from homology"/>
<protein>
    <submittedName>
        <fullName evidence="3">DUF881 domain-containing protein</fullName>
    </submittedName>
</protein>
<feature type="compositionally biased region" description="Low complexity" evidence="2">
    <location>
        <begin position="117"/>
        <end position="131"/>
    </location>
</feature>
<keyword evidence="4" id="KW-1185">Reference proteome</keyword>
<accession>A0ABW8TH13</accession>
<comment type="similarity">
    <text evidence="1">Belongs to the UPF0749 family.</text>
</comment>
<dbReference type="InterPro" id="IPR010273">
    <property type="entry name" value="DUF881"/>
</dbReference>
<comment type="caution">
    <text evidence="3">The sequence shown here is derived from an EMBL/GenBank/DDBJ whole genome shotgun (WGS) entry which is preliminary data.</text>
</comment>
<dbReference type="Proteomes" id="UP001623592">
    <property type="component" value="Unassembled WGS sequence"/>
</dbReference>
<evidence type="ECO:0000313" key="3">
    <source>
        <dbReference type="EMBL" id="MFL0251597.1"/>
    </source>
</evidence>
<gene>
    <name evidence="3" type="ORF">ACJDT4_14335</name>
</gene>
<feature type="compositionally biased region" description="Basic and acidic residues" evidence="2">
    <location>
        <begin position="47"/>
        <end position="57"/>
    </location>
</feature>
<feature type="region of interest" description="Disordered" evidence="2">
    <location>
        <begin position="33"/>
        <end position="57"/>
    </location>
</feature>